<accession>A0AA38M008</accession>
<evidence type="ECO:0000313" key="2">
    <source>
        <dbReference type="Proteomes" id="UP001168821"/>
    </source>
</evidence>
<dbReference type="Proteomes" id="UP001168821">
    <property type="component" value="Unassembled WGS sequence"/>
</dbReference>
<dbReference type="AlphaFoldDB" id="A0AA38M008"/>
<protein>
    <submittedName>
        <fullName evidence="1">Uncharacterized protein</fullName>
    </submittedName>
</protein>
<proteinExistence type="predicted"/>
<reference evidence="1" key="1">
    <citation type="journal article" date="2023" name="G3 (Bethesda)">
        <title>Whole genome assemblies of Zophobas morio and Tenebrio molitor.</title>
        <authorList>
            <person name="Kaur S."/>
            <person name="Stinson S.A."/>
            <person name="diCenzo G.C."/>
        </authorList>
    </citation>
    <scope>NUCLEOTIDE SEQUENCE</scope>
    <source>
        <strain evidence="1">QUZm001</strain>
    </source>
</reference>
<sequence>MSKASNRYCCSRNRTIAIPPHCSPGKKIYKKGNLENPKGNDTVAIHKIVIQVFKLKQEAAQAKLECRPQVMKLWNLPLAKSKGKKRRESSWATLPSTLIIPFWGYGDFQFVSSTTIFWTR</sequence>
<name>A0AA38M008_9CUCU</name>
<comment type="caution">
    <text evidence="1">The sequence shown here is derived from an EMBL/GenBank/DDBJ whole genome shotgun (WGS) entry which is preliminary data.</text>
</comment>
<organism evidence="1 2">
    <name type="scientific">Zophobas morio</name>
    <dbReference type="NCBI Taxonomy" id="2755281"/>
    <lineage>
        <taxon>Eukaryota</taxon>
        <taxon>Metazoa</taxon>
        <taxon>Ecdysozoa</taxon>
        <taxon>Arthropoda</taxon>
        <taxon>Hexapoda</taxon>
        <taxon>Insecta</taxon>
        <taxon>Pterygota</taxon>
        <taxon>Neoptera</taxon>
        <taxon>Endopterygota</taxon>
        <taxon>Coleoptera</taxon>
        <taxon>Polyphaga</taxon>
        <taxon>Cucujiformia</taxon>
        <taxon>Tenebrionidae</taxon>
        <taxon>Zophobas</taxon>
    </lineage>
</organism>
<dbReference type="EMBL" id="JALNTZ010000189">
    <property type="protein sequence ID" value="KAJ3636358.1"/>
    <property type="molecule type" value="Genomic_DNA"/>
</dbReference>
<gene>
    <name evidence="1" type="ORF">Zmor_004485</name>
</gene>
<keyword evidence="2" id="KW-1185">Reference proteome</keyword>
<evidence type="ECO:0000313" key="1">
    <source>
        <dbReference type="EMBL" id="KAJ3636358.1"/>
    </source>
</evidence>